<reference evidence="1" key="1">
    <citation type="submission" date="2021-02" db="EMBL/GenBank/DDBJ databases">
        <authorList>
            <person name="Nowell W R."/>
        </authorList>
    </citation>
    <scope>NUCLEOTIDE SEQUENCE</scope>
</reference>
<comment type="caution">
    <text evidence="1">The sequence shown here is derived from an EMBL/GenBank/DDBJ whole genome shotgun (WGS) entry which is preliminary data.</text>
</comment>
<evidence type="ECO:0000313" key="2">
    <source>
        <dbReference type="Proteomes" id="UP000663865"/>
    </source>
</evidence>
<dbReference type="AlphaFoldDB" id="A0A818J225"/>
<dbReference type="InterPro" id="IPR032675">
    <property type="entry name" value="LRR_dom_sf"/>
</dbReference>
<protein>
    <recommendedName>
        <fullName evidence="3">F-box domain-containing protein</fullName>
    </recommendedName>
</protein>
<organism evidence="1 2">
    <name type="scientific">Rotaria socialis</name>
    <dbReference type="NCBI Taxonomy" id="392032"/>
    <lineage>
        <taxon>Eukaryota</taxon>
        <taxon>Metazoa</taxon>
        <taxon>Spiralia</taxon>
        <taxon>Gnathifera</taxon>
        <taxon>Rotifera</taxon>
        <taxon>Eurotatoria</taxon>
        <taxon>Bdelloidea</taxon>
        <taxon>Philodinida</taxon>
        <taxon>Philodinidae</taxon>
        <taxon>Rotaria</taxon>
    </lineage>
</organism>
<dbReference type="Proteomes" id="UP000663865">
    <property type="component" value="Unassembled WGS sequence"/>
</dbReference>
<dbReference type="EMBL" id="CAJNYV010003069">
    <property type="protein sequence ID" value="CAF3532358.1"/>
    <property type="molecule type" value="Genomic_DNA"/>
</dbReference>
<sequence length="584" mass="68507">MNQSNRIFCNNKLLERTMRKPRTSLDHEWKLISYFEDLSNELFYEIFDYLDGLDLFEAFLNLNVRFQCLLSSILIRLNPSFSSCMQSNYESRLINVVSSTRQRILAIFSYEKWMTNSFYALLTIDSSFHRLESLFLVGLNSYRLISLLTSLTTLYNLSSLTIVIDEDILDLTETYRMLCGLPTLKYFKLSFESEETYSSLAIVTNDHFSNLKYLIMNHSCTFIGLTSILSCTPQLCYLNCMMLNEPSDSIKECVKIALSNLTSIKIGKCYLSFDKFEIFIQNVCAELKVLHINTYSDTAYLNGSRWEQSIQQNMPHLCKFEFQYHEIVEDTFEFTPHHALMDQFVSSFWIKKQWTIEILIDILDWSGIEIIYSVHPYAKRWHELNELNGNHHFYYIEQQQQSVIVTISEHFHIDSEDFFFSNFHPVLTTFQVSHLVIESKTISIRTLIEFLHLLPNLDSLKLCSLSLLDLTNFSRTENETLHSISKNSKITKVNLEQTTQLADVELLIDLCPQLQYFEMKDFTAMDFKLFIQFVTMKIFKSIHHSCVLCFCMTEANDKAFELLQDIIPIETMACVYNKIYIKLK</sequence>
<name>A0A818J225_9BILA</name>
<dbReference type="SUPFAM" id="SSF52047">
    <property type="entry name" value="RNI-like"/>
    <property type="match status" value="1"/>
</dbReference>
<proteinExistence type="predicted"/>
<evidence type="ECO:0000313" key="1">
    <source>
        <dbReference type="EMBL" id="CAF3532358.1"/>
    </source>
</evidence>
<dbReference type="Gene3D" id="3.80.10.10">
    <property type="entry name" value="Ribonuclease Inhibitor"/>
    <property type="match status" value="1"/>
</dbReference>
<evidence type="ECO:0008006" key="3">
    <source>
        <dbReference type="Google" id="ProtNLM"/>
    </source>
</evidence>
<gene>
    <name evidence="1" type="ORF">KIK155_LOCUS17526</name>
</gene>
<accession>A0A818J225</accession>